<sequence>MLSGAAPSVSVSGETPVSFQVRSTFLCPGTDYPHSRIR</sequence>
<evidence type="ECO:0000313" key="1">
    <source>
        <dbReference type="EMBL" id="SNQ51339.1"/>
    </source>
</evidence>
<keyword evidence="2" id="KW-1185">Reference proteome</keyword>
<accession>A0A2I2L0A9</accession>
<proteinExistence type="predicted"/>
<protein>
    <submittedName>
        <fullName evidence="1">Uncharacterized protein</fullName>
    </submittedName>
</protein>
<dbReference type="EMBL" id="FZMO01000534">
    <property type="protein sequence ID" value="SNQ51339.1"/>
    <property type="molecule type" value="Genomic_DNA"/>
</dbReference>
<dbReference type="Proteomes" id="UP000234331">
    <property type="component" value="Unassembled WGS sequence"/>
</dbReference>
<reference evidence="1 2" key="1">
    <citation type="submission" date="2017-06" db="EMBL/GenBank/DDBJ databases">
        <authorList>
            <person name="Kim H.J."/>
            <person name="Triplett B.A."/>
        </authorList>
    </citation>
    <scope>NUCLEOTIDE SEQUENCE [LARGE SCALE GENOMIC DNA]</scope>
    <source>
        <strain evidence="1">FRACA_ARgP5</strain>
    </source>
</reference>
<evidence type="ECO:0000313" key="2">
    <source>
        <dbReference type="Proteomes" id="UP000234331"/>
    </source>
</evidence>
<name>A0A2I2L0A9_9ACTN</name>
<gene>
    <name evidence="1" type="ORF">FRACA_680013</name>
</gene>
<organism evidence="1 2">
    <name type="scientific">Frankia canadensis</name>
    <dbReference type="NCBI Taxonomy" id="1836972"/>
    <lineage>
        <taxon>Bacteria</taxon>
        <taxon>Bacillati</taxon>
        <taxon>Actinomycetota</taxon>
        <taxon>Actinomycetes</taxon>
        <taxon>Frankiales</taxon>
        <taxon>Frankiaceae</taxon>
        <taxon>Frankia</taxon>
    </lineage>
</organism>
<dbReference type="AlphaFoldDB" id="A0A2I2L0A9"/>